<dbReference type="KEGG" id="fcl:A4G17_09115"/>
<dbReference type="InterPro" id="IPR012477">
    <property type="entry name" value="Glyco_transf_52"/>
</dbReference>
<protein>
    <submittedName>
        <fullName evidence="2">Beta-galactosamide-alpha-2,3-sialyltransferase</fullName>
    </submittedName>
    <submittedName>
        <fullName evidence="1">CMP-N-acetylneuraminate-beta-galactosamide-alpha-2, 3-sialyltransferase</fullName>
    </submittedName>
</protein>
<name>A0AAE6X829_9PAST</name>
<evidence type="ECO:0000313" key="2">
    <source>
        <dbReference type="EMBL" id="RPE95955.1"/>
    </source>
</evidence>
<sequence>MNLIICYTPLQVLIAEKIIEKYSQESFYGVMIYSVDNPKFQFYAKRLAKKCDVFFSLHQHIDRFNLLKEIFQIKCQFKNKQFDKTFVASINDIQIQFLLSSVEFNSLYTFDDGTANIVNTSVYYNDEPNTFIRKAINRLLNNKYSIAKLKILSHKHYTIYPDFPNIIANAEYIDLFNLPSSSEIDESNVVNILLGQPVYFDNQANIALADRVIKRFNIDYYLPHPREQYKLNNVRYIETPLIFEDYMAQYFSNQKCRVYTYFSSAVLNIKSPNIETIGLRIEIDNPAFISCYDLLEQADIPVIDIREENEEILNITR</sequence>
<dbReference type="Proteomes" id="UP000502287">
    <property type="component" value="Chromosome"/>
</dbReference>
<organism evidence="1 4">
    <name type="scientific">Frederiksenia canicola</name>
    <dbReference type="NCBI Taxonomy" id="123824"/>
    <lineage>
        <taxon>Bacteria</taxon>
        <taxon>Pseudomonadati</taxon>
        <taxon>Pseudomonadota</taxon>
        <taxon>Gammaproteobacteria</taxon>
        <taxon>Pasteurellales</taxon>
        <taxon>Pasteurellaceae</taxon>
        <taxon>Frederiksenia</taxon>
    </lineage>
</organism>
<dbReference type="Pfam" id="PF07922">
    <property type="entry name" value="Glyco_transf_52"/>
    <property type="match status" value="1"/>
</dbReference>
<dbReference type="AlphaFoldDB" id="A0AAE6X829"/>
<dbReference type="Proteomes" id="UP000276901">
    <property type="component" value="Unassembled WGS sequence"/>
</dbReference>
<dbReference type="RefSeq" id="WP_123955882.1">
    <property type="nucleotide sequence ID" value="NZ_CP015029.1"/>
</dbReference>
<evidence type="ECO:0000313" key="3">
    <source>
        <dbReference type="Proteomes" id="UP000276901"/>
    </source>
</evidence>
<proteinExistence type="predicted"/>
<keyword evidence="3" id="KW-1185">Reference proteome</keyword>
<dbReference type="Gene3D" id="3.30.370.20">
    <property type="match status" value="1"/>
</dbReference>
<evidence type="ECO:0000313" key="4">
    <source>
        <dbReference type="Proteomes" id="UP000502287"/>
    </source>
</evidence>
<dbReference type="EMBL" id="CP015029">
    <property type="protein sequence ID" value="QIM65589.1"/>
    <property type="molecule type" value="Genomic_DNA"/>
</dbReference>
<gene>
    <name evidence="1" type="ORF">A4G17_09115</name>
    <name evidence="2" type="ORF">EDC49_0333</name>
</gene>
<evidence type="ECO:0000313" key="1">
    <source>
        <dbReference type="EMBL" id="QIM65589.1"/>
    </source>
</evidence>
<reference evidence="2 3" key="2">
    <citation type="submission" date="2018-11" db="EMBL/GenBank/DDBJ databases">
        <title>Genomic Encyclopedia of Type Strains, Phase IV (KMG-IV): sequencing the most valuable type-strain genomes for metagenomic binning, comparative biology and taxonomic classification.</title>
        <authorList>
            <person name="Goeker M."/>
        </authorList>
    </citation>
    <scope>NUCLEOTIDE SEQUENCE [LARGE SCALE GENOMIC DNA]</scope>
    <source>
        <strain evidence="2 3">DSM 25797</strain>
    </source>
</reference>
<reference evidence="1 4" key="1">
    <citation type="submission" date="2016-03" db="EMBL/GenBank/DDBJ databases">
        <authorList>
            <person name="Hansen M.J."/>
            <person name="Bojesen A.M."/>
            <person name="Planet P."/>
        </authorList>
    </citation>
    <scope>NUCLEOTIDE SEQUENCE [LARGE SCALE GENOMIC DNA]</scope>
    <source>
        <strain evidence="1 4">HPA 21</strain>
    </source>
</reference>
<accession>A0AAE6X829</accession>
<dbReference type="EMBL" id="RKQT01000001">
    <property type="protein sequence ID" value="RPE95955.1"/>
    <property type="molecule type" value="Genomic_DNA"/>
</dbReference>